<name>A0AA94ETA5_9PSED</name>
<dbReference type="PANTHER" id="PTHR12586">
    <property type="entry name" value="CDP-DIACYLGLYCEROL--SERINE O-PHOSPHATIDYLTRANSFERASE"/>
    <property type="match status" value="1"/>
</dbReference>
<keyword evidence="5" id="KW-0443">Lipid metabolism</keyword>
<comment type="similarity">
    <text evidence="1">Belongs to the CDP-alcohol phosphatidyltransferase class-II family.</text>
</comment>
<dbReference type="GO" id="GO:0005829">
    <property type="term" value="C:cytosol"/>
    <property type="evidence" value="ECO:0007669"/>
    <property type="project" value="TreeGrafter"/>
</dbReference>
<dbReference type="GO" id="GO:0003882">
    <property type="term" value="F:CDP-diacylglycerol-serine O-phosphatidyltransferase activity"/>
    <property type="evidence" value="ECO:0007669"/>
    <property type="project" value="TreeGrafter"/>
</dbReference>
<accession>A0AA94ETA5</accession>
<keyword evidence="6" id="KW-0594">Phospholipid biosynthesis</keyword>
<dbReference type="AlphaFoldDB" id="A0AA94ETA5"/>
<evidence type="ECO:0000313" key="9">
    <source>
        <dbReference type="EMBL" id="RVD79733.1"/>
    </source>
</evidence>
<dbReference type="PROSITE" id="PS50035">
    <property type="entry name" value="PLD"/>
    <property type="match status" value="1"/>
</dbReference>
<dbReference type="InterPro" id="IPR001736">
    <property type="entry name" value="PLipase_D/transphosphatidylase"/>
</dbReference>
<dbReference type="CDD" id="cd09134">
    <property type="entry name" value="PLDc_PSS_G_neg_1"/>
    <property type="match status" value="1"/>
</dbReference>
<evidence type="ECO:0000256" key="2">
    <source>
        <dbReference type="ARBA" id="ARBA00022516"/>
    </source>
</evidence>
<dbReference type="SUPFAM" id="SSF56024">
    <property type="entry name" value="Phospholipase D/nuclease"/>
    <property type="match status" value="2"/>
</dbReference>
<gene>
    <name evidence="9" type="ORF">A9HBioS_0257</name>
</gene>
<sequence length="447" mass="51032">MPLLFKRSLLPKLRSFPLTAEAVTILSGAAEFRRCLLEKIAEATQRIYIVALYLQHDEAGQEILDALHAAKLKRPELEIVVVVDWLRAQRGLIGAGKQPGNAAWYQEMTRTHQSEVPVYGVPVQTRELFGVLHLKGFVIDDCVVYSGASLNNVYLHKFDKYRFDRYHVLHSRELADSMHHLVKHGLIESKAVHRLDLPNLPTTRSLRNDIGDLRSRLKYAAYDTSAGSTAHTGLSVSPLLGVGKNNPLNRVIVELIASAQKQLTICTPYFNLPLPIIREVNRALARGVKIDIVVGDKTANDFYIPPSEPFKVIAALPYLYEISLRRFAKRHQRNIDSGQLNLHLWRDGDNSYHLKGMWVDQRYTLLTGNNLNPRAFRLDLENALLIDDPRGEWLQPRAKEQEEIFRNTTRIASFQNLETLPEYPAAVAKFLKRVSRVRIERLLYRIL</sequence>
<evidence type="ECO:0000256" key="5">
    <source>
        <dbReference type="ARBA" id="ARBA00023098"/>
    </source>
</evidence>
<dbReference type="SMART" id="SM00155">
    <property type="entry name" value="PLDc"/>
    <property type="match status" value="2"/>
</dbReference>
<dbReference type="Gene3D" id="3.30.870.10">
    <property type="entry name" value="Endonuclease Chain A"/>
    <property type="match status" value="2"/>
</dbReference>
<keyword evidence="4" id="KW-0677">Repeat</keyword>
<evidence type="ECO:0000259" key="8">
    <source>
        <dbReference type="PROSITE" id="PS50035"/>
    </source>
</evidence>
<reference evidence="9 10" key="1">
    <citation type="submission" date="2016-10" db="EMBL/GenBank/DDBJ databases">
        <title>Search of new enzymes for the oxidation of sulfur compounds.</title>
        <authorList>
            <person name="Novo A."/>
            <person name="Moreira I.S."/>
            <person name="Castro P.M."/>
        </authorList>
    </citation>
    <scope>NUCLEOTIDE SEQUENCE [LARGE SCALE GENOMIC DNA]</scope>
    <source>
        <strain evidence="9 10">A9</strain>
    </source>
</reference>
<evidence type="ECO:0000256" key="7">
    <source>
        <dbReference type="ARBA" id="ARBA00023264"/>
    </source>
</evidence>
<keyword evidence="3" id="KW-0808">Transferase</keyword>
<dbReference type="InterPro" id="IPR025202">
    <property type="entry name" value="PLD-like_dom"/>
</dbReference>
<evidence type="ECO:0000313" key="10">
    <source>
        <dbReference type="Proteomes" id="UP000288002"/>
    </source>
</evidence>
<dbReference type="Proteomes" id="UP000288002">
    <property type="component" value="Unassembled WGS sequence"/>
</dbReference>
<evidence type="ECO:0000256" key="4">
    <source>
        <dbReference type="ARBA" id="ARBA00022737"/>
    </source>
</evidence>
<proteinExistence type="inferred from homology"/>
<dbReference type="NCBIfam" id="NF006946">
    <property type="entry name" value="PRK09428.1"/>
    <property type="match status" value="1"/>
</dbReference>
<dbReference type="InterPro" id="IPR016270">
    <property type="entry name" value="PGS1"/>
</dbReference>
<feature type="domain" description="PLD phosphodiesterase" evidence="8">
    <location>
        <begin position="348"/>
        <end position="375"/>
    </location>
</feature>
<dbReference type="RefSeq" id="WP_127647198.1">
    <property type="nucleotide sequence ID" value="NZ_MKWS01000001.1"/>
</dbReference>
<dbReference type="GO" id="GO:0032049">
    <property type="term" value="P:cardiolipin biosynthetic process"/>
    <property type="evidence" value="ECO:0007669"/>
    <property type="project" value="InterPro"/>
</dbReference>
<dbReference type="GO" id="GO:0008444">
    <property type="term" value="F:CDP-diacylglycerol-glycerol-3-phosphate 3-phosphatidyltransferase activity"/>
    <property type="evidence" value="ECO:0007669"/>
    <property type="project" value="InterPro"/>
</dbReference>
<evidence type="ECO:0000256" key="6">
    <source>
        <dbReference type="ARBA" id="ARBA00023209"/>
    </source>
</evidence>
<evidence type="ECO:0000256" key="3">
    <source>
        <dbReference type="ARBA" id="ARBA00022679"/>
    </source>
</evidence>
<dbReference type="EMBL" id="MKWS01000001">
    <property type="protein sequence ID" value="RVD79733.1"/>
    <property type="molecule type" value="Genomic_DNA"/>
</dbReference>
<keyword evidence="2" id="KW-0444">Lipid biosynthesis</keyword>
<evidence type="ECO:0000256" key="1">
    <source>
        <dbReference type="ARBA" id="ARBA00010682"/>
    </source>
</evidence>
<comment type="caution">
    <text evidence="9">The sequence shown here is derived from an EMBL/GenBank/DDBJ whole genome shotgun (WGS) entry which is preliminary data.</text>
</comment>
<dbReference type="PANTHER" id="PTHR12586:SF1">
    <property type="entry name" value="CDP-DIACYLGLYCEROL--GLYCEROL-3-PHOSPHATE 3-PHOSPHATIDYLTRANSFERASE, MITOCHONDRIAL"/>
    <property type="match status" value="1"/>
</dbReference>
<dbReference type="CDD" id="cd09136">
    <property type="entry name" value="PLDc_PSS_G_neg_2"/>
    <property type="match status" value="1"/>
</dbReference>
<organism evidence="9 10">
    <name type="scientific">Pseudomonas koreensis</name>
    <dbReference type="NCBI Taxonomy" id="198620"/>
    <lineage>
        <taxon>Bacteria</taxon>
        <taxon>Pseudomonadati</taxon>
        <taxon>Pseudomonadota</taxon>
        <taxon>Gammaproteobacteria</taxon>
        <taxon>Pseudomonadales</taxon>
        <taxon>Pseudomonadaceae</taxon>
        <taxon>Pseudomonas</taxon>
    </lineage>
</organism>
<dbReference type="PIRSF" id="PIRSF000850">
    <property type="entry name" value="Phospholipase_D_PSS"/>
    <property type="match status" value="1"/>
</dbReference>
<protein>
    <submittedName>
        <fullName evidence="9">Synthase</fullName>
    </submittedName>
</protein>
<keyword evidence="7" id="KW-1208">Phospholipid metabolism</keyword>
<dbReference type="Pfam" id="PF13091">
    <property type="entry name" value="PLDc_2"/>
    <property type="match status" value="2"/>
</dbReference>